<comment type="subcellular location">
    <subcellularLocation>
        <location evidence="1">Nucleus</location>
    </subcellularLocation>
</comment>
<dbReference type="OrthoDB" id="10071381at2759"/>
<dbReference type="InterPro" id="IPR006910">
    <property type="entry name" value="Rad21_Rec8_N"/>
</dbReference>
<accession>A0A6P3XDF2</accession>
<evidence type="ECO:0000313" key="5">
    <source>
        <dbReference type="RefSeq" id="XP_014475889.1"/>
    </source>
</evidence>
<reference evidence="5" key="1">
    <citation type="submission" date="2025-08" db="UniProtKB">
        <authorList>
            <consortium name="RefSeq"/>
        </authorList>
    </citation>
    <scope>IDENTIFICATION</scope>
</reference>
<dbReference type="RefSeq" id="XP_014475889.1">
    <property type="nucleotide sequence ID" value="XM_014620403.1"/>
</dbReference>
<dbReference type="KEGG" id="dqu:106745118"/>
<dbReference type="GO" id="GO:0030893">
    <property type="term" value="C:meiotic cohesin complex"/>
    <property type="evidence" value="ECO:0007669"/>
    <property type="project" value="TreeGrafter"/>
</dbReference>
<gene>
    <name evidence="5" type="primary">LOC106745118</name>
</gene>
<dbReference type="GeneID" id="106745118"/>
<evidence type="ECO:0000256" key="2">
    <source>
        <dbReference type="ARBA" id="ARBA00023242"/>
    </source>
</evidence>
<dbReference type="InterPro" id="IPR039781">
    <property type="entry name" value="Rad21/Rec8-like"/>
</dbReference>
<evidence type="ECO:0000256" key="1">
    <source>
        <dbReference type="ARBA" id="ARBA00004123"/>
    </source>
</evidence>
<dbReference type="AlphaFoldDB" id="A0A6P3XDF2"/>
<dbReference type="GO" id="GO:0005634">
    <property type="term" value="C:nucleus"/>
    <property type="evidence" value="ECO:0007669"/>
    <property type="project" value="UniProtKB-SubCell"/>
</dbReference>
<name>A0A6P3XDF2_DINQU</name>
<dbReference type="GO" id="GO:0051177">
    <property type="term" value="P:meiotic sister chromatid cohesion"/>
    <property type="evidence" value="ECO:0007669"/>
    <property type="project" value="TreeGrafter"/>
</dbReference>
<organism evidence="4 5">
    <name type="scientific">Dinoponera quadriceps</name>
    <name type="common">South American ant</name>
    <dbReference type="NCBI Taxonomy" id="609295"/>
    <lineage>
        <taxon>Eukaryota</taxon>
        <taxon>Metazoa</taxon>
        <taxon>Ecdysozoa</taxon>
        <taxon>Arthropoda</taxon>
        <taxon>Hexapoda</taxon>
        <taxon>Insecta</taxon>
        <taxon>Pterygota</taxon>
        <taxon>Neoptera</taxon>
        <taxon>Endopterygota</taxon>
        <taxon>Hymenoptera</taxon>
        <taxon>Apocrita</taxon>
        <taxon>Aculeata</taxon>
        <taxon>Formicoidea</taxon>
        <taxon>Formicidae</taxon>
        <taxon>Ponerinae</taxon>
        <taxon>Ponerini</taxon>
        <taxon>Dinoponera</taxon>
    </lineage>
</organism>
<dbReference type="PANTHER" id="PTHR12585:SF27">
    <property type="entry name" value="MEIOTIC RECOMBINATION PROTEIN REC8 HOMOLOG"/>
    <property type="match status" value="1"/>
</dbReference>
<keyword evidence="2" id="KW-0539">Nucleus</keyword>
<dbReference type="PANTHER" id="PTHR12585">
    <property type="entry name" value="SCC1 / RAD21 FAMILY MEMBER"/>
    <property type="match status" value="1"/>
</dbReference>
<dbReference type="GO" id="GO:0006302">
    <property type="term" value="P:double-strand break repair"/>
    <property type="evidence" value="ECO:0007669"/>
    <property type="project" value="TreeGrafter"/>
</dbReference>
<dbReference type="Pfam" id="PF04825">
    <property type="entry name" value="Rad21_Rec8_N"/>
    <property type="match status" value="1"/>
</dbReference>
<evidence type="ECO:0000259" key="3">
    <source>
        <dbReference type="Pfam" id="PF04825"/>
    </source>
</evidence>
<feature type="domain" description="Rad21/Rec8-like protein N-terminal" evidence="3">
    <location>
        <begin position="1"/>
        <end position="102"/>
    </location>
</feature>
<proteinExistence type="predicted"/>
<dbReference type="Proteomes" id="UP000515204">
    <property type="component" value="Unplaced"/>
</dbReference>
<sequence>MFYPAYLLSHPSKGKLTPCWLAATCSEKSFKKHYNFAAIKKINIIMTWYIIYKVYIVSEEILRAVQLRSSKTKRFSLYLSSQLMYGVTRIFSYQIIYYQSGFNIYFNISLCLKLFNINI</sequence>
<evidence type="ECO:0000313" key="4">
    <source>
        <dbReference type="Proteomes" id="UP000515204"/>
    </source>
</evidence>
<dbReference type="GO" id="GO:0003682">
    <property type="term" value="F:chromatin binding"/>
    <property type="evidence" value="ECO:0007669"/>
    <property type="project" value="TreeGrafter"/>
</dbReference>
<protein>
    <submittedName>
        <fullName evidence="5">Uncharacterized protein LOC106745118</fullName>
    </submittedName>
</protein>
<keyword evidence="4" id="KW-1185">Reference proteome</keyword>